<reference evidence="3 4" key="1">
    <citation type="submission" date="2024-09" db="EMBL/GenBank/DDBJ databases">
        <authorList>
            <person name="Sun Q."/>
            <person name="Mori K."/>
        </authorList>
    </citation>
    <scope>NUCLEOTIDE SEQUENCE [LARGE SCALE GENOMIC DNA]</scope>
    <source>
        <strain evidence="3 4">CECT 8622</strain>
    </source>
</reference>
<accession>A0ABV5FCS9</accession>
<feature type="signal peptide" evidence="1">
    <location>
        <begin position="1"/>
        <end position="17"/>
    </location>
</feature>
<evidence type="ECO:0000313" key="3">
    <source>
        <dbReference type="EMBL" id="MFB9057252.1"/>
    </source>
</evidence>
<dbReference type="Gene3D" id="3.30.160.670">
    <property type="match status" value="1"/>
</dbReference>
<name>A0ABV5FCS9_9FLAO</name>
<feature type="domain" description="DUF4136" evidence="2">
    <location>
        <begin position="21"/>
        <end position="171"/>
    </location>
</feature>
<dbReference type="Proteomes" id="UP001589585">
    <property type="component" value="Unassembled WGS sequence"/>
</dbReference>
<keyword evidence="4" id="KW-1185">Reference proteome</keyword>
<sequence>MRFLILLFTAFFLNACAPIHVNYDFDKAVNFNNYKTYNYYADMETGLSELDTRRFLEALDAKLKAKGLVLADTPDFFIDIKSREYQEVAHNNVGVGLGGSGRNMGGGLSIGIPVGQSKVNRRITIDFVDHSKNQLFWQAVSDYGFNPNAQPEQREAKFSAVAEKILSKYPPKP</sequence>
<comment type="caution">
    <text evidence="3">The sequence shown here is derived from an EMBL/GenBank/DDBJ whole genome shotgun (WGS) entry which is preliminary data.</text>
</comment>
<evidence type="ECO:0000313" key="4">
    <source>
        <dbReference type="Proteomes" id="UP001589585"/>
    </source>
</evidence>
<proteinExistence type="predicted"/>
<evidence type="ECO:0000259" key="2">
    <source>
        <dbReference type="Pfam" id="PF13590"/>
    </source>
</evidence>
<evidence type="ECO:0000256" key="1">
    <source>
        <dbReference type="SAM" id="SignalP"/>
    </source>
</evidence>
<dbReference type="Pfam" id="PF13590">
    <property type="entry name" value="DUF4136"/>
    <property type="match status" value="1"/>
</dbReference>
<organism evidence="3 4">
    <name type="scientific">Mariniflexile ostreae</name>
    <dbReference type="NCBI Taxonomy" id="1520892"/>
    <lineage>
        <taxon>Bacteria</taxon>
        <taxon>Pseudomonadati</taxon>
        <taxon>Bacteroidota</taxon>
        <taxon>Flavobacteriia</taxon>
        <taxon>Flavobacteriales</taxon>
        <taxon>Flavobacteriaceae</taxon>
        <taxon>Mariniflexile</taxon>
    </lineage>
</organism>
<protein>
    <submittedName>
        <fullName evidence="3">DUF4136 domain-containing protein</fullName>
    </submittedName>
</protein>
<dbReference type="RefSeq" id="WP_379861476.1">
    <property type="nucleotide sequence ID" value="NZ_JBHMFC010000066.1"/>
</dbReference>
<feature type="chain" id="PRO_5047459179" evidence="1">
    <location>
        <begin position="18"/>
        <end position="173"/>
    </location>
</feature>
<dbReference type="EMBL" id="JBHMFC010000066">
    <property type="protein sequence ID" value="MFB9057252.1"/>
    <property type="molecule type" value="Genomic_DNA"/>
</dbReference>
<dbReference type="InterPro" id="IPR025411">
    <property type="entry name" value="DUF4136"/>
</dbReference>
<keyword evidence="1" id="KW-0732">Signal</keyword>
<gene>
    <name evidence="3" type="ORF">ACFFU9_10925</name>
</gene>